<dbReference type="PANTHER" id="PTHR12080">
    <property type="entry name" value="SIGNALING LYMPHOCYTIC ACTIVATION MOLECULE"/>
    <property type="match status" value="1"/>
</dbReference>
<dbReference type="InterPro" id="IPR015631">
    <property type="entry name" value="CD2/SLAM_rcpt"/>
</dbReference>
<name>A0A852J221_9PICI</name>
<sequence>RRLAAVGSSVLLEAPSIANASLTDWEFIRRGTPEYILQYYADVQAPTIYPAYQGRVHFYPRNGSILLQGLQETDSGIYRATVDLMQDRARTTLLEVVEPVSQPELQSSSNLAGSSIELLCVVPKAMEVSISWKKDGYPLPYEQLWLLSGNSTVLQLRRAEKSDCGSYSCNVSNEISWKEATMSLTVTGEP</sequence>
<dbReference type="InterPro" id="IPR003598">
    <property type="entry name" value="Ig_sub2"/>
</dbReference>
<keyword evidence="3" id="KW-0472">Membrane</keyword>
<dbReference type="EMBL" id="WAAF01015816">
    <property type="protein sequence ID" value="NXX48131.1"/>
    <property type="molecule type" value="Genomic_DNA"/>
</dbReference>
<feature type="non-terminal residue" evidence="6">
    <location>
        <position position="1"/>
    </location>
</feature>
<evidence type="ECO:0000256" key="4">
    <source>
        <dbReference type="ARBA" id="ARBA00023180"/>
    </source>
</evidence>
<dbReference type="Proteomes" id="UP000627253">
    <property type="component" value="Unassembled WGS sequence"/>
</dbReference>
<dbReference type="InterPro" id="IPR013098">
    <property type="entry name" value="Ig_I-set"/>
</dbReference>
<dbReference type="GO" id="GO:0005911">
    <property type="term" value="C:cell-cell junction"/>
    <property type="evidence" value="ECO:0007669"/>
    <property type="project" value="TreeGrafter"/>
</dbReference>
<evidence type="ECO:0000313" key="6">
    <source>
        <dbReference type="EMBL" id="NXX48131.1"/>
    </source>
</evidence>
<dbReference type="AlphaFoldDB" id="A0A852J221"/>
<proteinExistence type="predicted"/>
<dbReference type="SMART" id="SM00408">
    <property type="entry name" value="IGc2"/>
    <property type="match status" value="1"/>
</dbReference>
<dbReference type="OrthoDB" id="6353782at2759"/>
<dbReference type="SMART" id="SM00409">
    <property type="entry name" value="IG"/>
    <property type="match status" value="1"/>
</dbReference>
<dbReference type="InterPro" id="IPR003599">
    <property type="entry name" value="Ig_sub"/>
</dbReference>
<reference evidence="6" key="1">
    <citation type="submission" date="2020-02" db="EMBL/GenBank/DDBJ databases">
        <title>Bird 10,000 Genomes (B10K) Project - Family phase.</title>
        <authorList>
            <person name="Zhang G."/>
        </authorList>
    </citation>
    <scope>NUCLEOTIDE SEQUENCE</scope>
    <source>
        <strain evidence="6">B10K-DU-002-37</strain>
        <tissue evidence="6">Muscle</tissue>
    </source>
</reference>
<comment type="subcellular location">
    <subcellularLocation>
        <location evidence="1">Membrane</location>
    </subcellularLocation>
</comment>
<dbReference type="Gene3D" id="2.60.40.10">
    <property type="entry name" value="Immunoglobulins"/>
    <property type="match status" value="2"/>
</dbReference>
<dbReference type="PROSITE" id="PS50835">
    <property type="entry name" value="IG_LIKE"/>
    <property type="match status" value="1"/>
</dbReference>
<dbReference type="InterPro" id="IPR007110">
    <property type="entry name" value="Ig-like_dom"/>
</dbReference>
<keyword evidence="7" id="KW-1185">Reference proteome</keyword>
<gene>
    <name evidence="6" type="primary">Hepacam_1</name>
    <name evidence="6" type="ORF">TRILEU_R07461</name>
</gene>
<dbReference type="PANTHER" id="PTHR12080:SF59">
    <property type="entry name" value="HEPATIC AND GLIAL CELL ADHESION MOLECULE"/>
    <property type="match status" value="1"/>
</dbReference>
<dbReference type="SUPFAM" id="SSF48726">
    <property type="entry name" value="Immunoglobulin"/>
    <property type="match status" value="2"/>
</dbReference>
<protein>
    <submittedName>
        <fullName evidence="6">HECAM protein</fullName>
    </submittedName>
</protein>
<dbReference type="GO" id="GO:0016020">
    <property type="term" value="C:membrane"/>
    <property type="evidence" value="ECO:0007669"/>
    <property type="project" value="UniProtKB-SubCell"/>
</dbReference>
<dbReference type="CDD" id="cd00096">
    <property type="entry name" value="Ig"/>
    <property type="match status" value="1"/>
</dbReference>
<comment type="caution">
    <text evidence="6">The sequence shown here is derived from an EMBL/GenBank/DDBJ whole genome shotgun (WGS) entry which is preliminary data.</text>
</comment>
<evidence type="ECO:0000256" key="1">
    <source>
        <dbReference type="ARBA" id="ARBA00004370"/>
    </source>
</evidence>
<evidence type="ECO:0000259" key="5">
    <source>
        <dbReference type="PROSITE" id="PS50835"/>
    </source>
</evidence>
<evidence type="ECO:0000313" key="7">
    <source>
        <dbReference type="Proteomes" id="UP000627253"/>
    </source>
</evidence>
<dbReference type="InterPro" id="IPR013783">
    <property type="entry name" value="Ig-like_fold"/>
</dbReference>
<keyword evidence="4" id="KW-0325">Glycoprotein</keyword>
<feature type="domain" description="Ig-like" evidence="5">
    <location>
        <begin position="103"/>
        <end position="185"/>
    </location>
</feature>
<dbReference type="InterPro" id="IPR036179">
    <property type="entry name" value="Ig-like_dom_sf"/>
</dbReference>
<accession>A0A852J221</accession>
<organism evidence="6 7">
    <name type="scientific">Tricholaema leucomelas</name>
    <name type="common">pied barbet</name>
    <dbReference type="NCBI Taxonomy" id="240729"/>
    <lineage>
        <taxon>Eukaryota</taxon>
        <taxon>Metazoa</taxon>
        <taxon>Chordata</taxon>
        <taxon>Craniata</taxon>
        <taxon>Vertebrata</taxon>
        <taxon>Euteleostomi</taxon>
        <taxon>Archelosauria</taxon>
        <taxon>Archosauria</taxon>
        <taxon>Dinosauria</taxon>
        <taxon>Saurischia</taxon>
        <taxon>Theropoda</taxon>
        <taxon>Coelurosauria</taxon>
        <taxon>Aves</taxon>
        <taxon>Neognathae</taxon>
        <taxon>Neoaves</taxon>
        <taxon>Telluraves</taxon>
        <taxon>Coraciimorphae</taxon>
        <taxon>Piciformes</taxon>
        <taxon>Lybiidae</taxon>
        <taxon>Tricholaema lacrymosa</taxon>
    </lineage>
</organism>
<feature type="non-terminal residue" evidence="6">
    <location>
        <position position="190"/>
    </location>
</feature>
<evidence type="ECO:0000256" key="2">
    <source>
        <dbReference type="ARBA" id="ARBA00022729"/>
    </source>
</evidence>
<evidence type="ECO:0000256" key="3">
    <source>
        <dbReference type="ARBA" id="ARBA00023136"/>
    </source>
</evidence>
<dbReference type="Pfam" id="PF07679">
    <property type="entry name" value="I-set"/>
    <property type="match status" value="1"/>
</dbReference>
<keyword evidence="2" id="KW-0732">Signal</keyword>